<dbReference type="PANTHER" id="PTHR35010">
    <property type="entry name" value="BLL4672 PROTEIN-RELATED"/>
    <property type="match status" value="1"/>
</dbReference>
<feature type="domain" description="HTH cro/C1-type" evidence="1">
    <location>
        <begin position="34"/>
        <end position="81"/>
    </location>
</feature>
<evidence type="ECO:0000259" key="1">
    <source>
        <dbReference type="PROSITE" id="PS50943"/>
    </source>
</evidence>
<dbReference type="SMART" id="SM00530">
    <property type="entry name" value="HTH_XRE"/>
    <property type="match status" value="1"/>
</dbReference>
<dbReference type="InterPro" id="IPR010982">
    <property type="entry name" value="Lambda_DNA-bd_dom_sf"/>
</dbReference>
<reference evidence="2 3" key="1">
    <citation type="submission" date="2021-03" db="EMBL/GenBank/DDBJ databases">
        <title>Sequencing the genomes of 1000 actinobacteria strains.</title>
        <authorList>
            <person name="Klenk H.-P."/>
        </authorList>
    </citation>
    <scope>NUCLEOTIDE SEQUENCE [LARGE SCALE GENOMIC DNA]</scope>
    <source>
        <strain evidence="2 3">DSM 44580</strain>
    </source>
</reference>
<dbReference type="SUPFAM" id="SSF47413">
    <property type="entry name" value="lambda repressor-like DNA-binding domains"/>
    <property type="match status" value="1"/>
</dbReference>
<evidence type="ECO:0000313" key="2">
    <source>
        <dbReference type="EMBL" id="MBP2478901.1"/>
    </source>
</evidence>
<proteinExistence type="predicted"/>
<dbReference type="RefSeq" id="WP_086786578.1">
    <property type="nucleotide sequence ID" value="NZ_JAGIOO010000001.1"/>
</dbReference>
<evidence type="ECO:0000313" key="3">
    <source>
        <dbReference type="Proteomes" id="UP001519363"/>
    </source>
</evidence>
<dbReference type="EMBL" id="JAGIOO010000001">
    <property type="protein sequence ID" value="MBP2478901.1"/>
    <property type="molecule type" value="Genomic_DNA"/>
</dbReference>
<dbReference type="PANTHER" id="PTHR35010:SF2">
    <property type="entry name" value="BLL4672 PROTEIN"/>
    <property type="match status" value="1"/>
</dbReference>
<protein>
    <submittedName>
        <fullName evidence="2">Transcriptional regulator with XRE-family HTH domain</fullName>
    </submittedName>
</protein>
<keyword evidence="3" id="KW-1185">Reference proteome</keyword>
<dbReference type="CDD" id="cd00093">
    <property type="entry name" value="HTH_XRE"/>
    <property type="match status" value="1"/>
</dbReference>
<accession>A0ABS5AQR6</accession>
<dbReference type="InterPro" id="IPR001387">
    <property type="entry name" value="Cro/C1-type_HTH"/>
</dbReference>
<sequence>MADNALGAFLRARRESTTPASVGLPEVGRRRTPGLRRAELAARADISVEYLTRLERGHDRHPSAQVIGTLAEALLLSPDERVHLHRLVKTGGAPTPCAQLGEPTPPRPTLLALLARLDDTPACLSTADGTILAHTKAFGQLAEPVGLLAAGNLPRYVFTDTRARTTFPDWSDLADRQAAGLRAAAGLGDGAAAALVEELTITGGAEFTRRYAASGTLPPATGVLRWRGPDGVRRLAYETLVVPGEEEHRLVAYLPAAGTG</sequence>
<dbReference type="Pfam" id="PF17765">
    <property type="entry name" value="MLTR_LBD"/>
    <property type="match status" value="1"/>
</dbReference>
<dbReference type="PROSITE" id="PS50943">
    <property type="entry name" value="HTH_CROC1"/>
    <property type="match status" value="1"/>
</dbReference>
<dbReference type="Gene3D" id="1.10.260.40">
    <property type="entry name" value="lambda repressor-like DNA-binding domains"/>
    <property type="match status" value="1"/>
</dbReference>
<dbReference type="Proteomes" id="UP001519363">
    <property type="component" value="Unassembled WGS sequence"/>
</dbReference>
<dbReference type="Pfam" id="PF13560">
    <property type="entry name" value="HTH_31"/>
    <property type="match status" value="1"/>
</dbReference>
<name>A0ABS5AQR6_9PSEU</name>
<gene>
    <name evidence="2" type="ORF">JOF53_007773</name>
</gene>
<dbReference type="Gene3D" id="3.30.450.180">
    <property type="match status" value="1"/>
</dbReference>
<dbReference type="InterPro" id="IPR041413">
    <property type="entry name" value="MLTR_LBD"/>
</dbReference>
<comment type="caution">
    <text evidence="2">The sequence shown here is derived from an EMBL/GenBank/DDBJ whole genome shotgun (WGS) entry which is preliminary data.</text>
</comment>
<organism evidence="2 3">
    <name type="scientific">Crossiella equi</name>
    <dbReference type="NCBI Taxonomy" id="130796"/>
    <lineage>
        <taxon>Bacteria</taxon>
        <taxon>Bacillati</taxon>
        <taxon>Actinomycetota</taxon>
        <taxon>Actinomycetes</taxon>
        <taxon>Pseudonocardiales</taxon>
        <taxon>Pseudonocardiaceae</taxon>
        <taxon>Crossiella</taxon>
    </lineage>
</organism>